<comment type="similarity">
    <text evidence="1">Belongs to the metallo-beta-lactamase superfamily. Class-B beta-lactamase family.</text>
</comment>
<dbReference type="SMART" id="SM00849">
    <property type="entry name" value="Lactamase_B"/>
    <property type="match status" value="1"/>
</dbReference>
<dbReference type="STRING" id="349064.SAMN05660429_00362"/>
<sequence length="284" mass="31137">MLKRISQLLVAGLLLSSAASAQDMSEVKIEASKVAGNVYMLKGRGGNIGVLSTNEGLVLVDDQFQALAEKIEAAMKQINDKPLKYVINTHFHGDHTGSNAYFAEKAPIFAHENVRARLAADERVSAKALPVVTYEGGVTIYLDNEEIQLTHLPSGHTDGDTVVYFKKANVLHTGDLFFELGFPFIDINRGGNVRGYLKNVKYMIDNTPDNVVIIPGHGKITDKDGLKAFAQMIEDCIVRVEAALKAGKSEADILAMGVEEKYKSKSWAFINEERWLKTLVAGLQ</sequence>
<dbReference type="InterPro" id="IPR001279">
    <property type="entry name" value="Metallo-B-lactamas"/>
</dbReference>
<dbReference type="CDD" id="cd16282">
    <property type="entry name" value="metallo-hydrolase-like_MBL-fold"/>
    <property type="match status" value="1"/>
</dbReference>
<dbReference type="Gene3D" id="3.60.15.10">
    <property type="entry name" value="Ribonuclease Z/Hydroxyacylglutathione hydrolase-like"/>
    <property type="match status" value="1"/>
</dbReference>
<organism evidence="4 5">
    <name type="scientific">Thalassotalea agarivorans</name>
    <name type="common">Thalassomonas agarivorans</name>
    <dbReference type="NCBI Taxonomy" id="349064"/>
    <lineage>
        <taxon>Bacteria</taxon>
        <taxon>Pseudomonadati</taxon>
        <taxon>Pseudomonadota</taxon>
        <taxon>Gammaproteobacteria</taxon>
        <taxon>Alteromonadales</taxon>
        <taxon>Colwelliaceae</taxon>
        <taxon>Thalassotalea</taxon>
    </lineage>
</organism>
<dbReference type="GO" id="GO:0017001">
    <property type="term" value="P:antibiotic catabolic process"/>
    <property type="evidence" value="ECO:0007669"/>
    <property type="project" value="UniProtKB-ARBA"/>
</dbReference>
<evidence type="ECO:0000259" key="3">
    <source>
        <dbReference type="SMART" id="SM00849"/>
    </source>
</evidence>
<protein>
    <submittedName>
        <fullName evidence="4">Glyoxylase, beta-lactamase superfamily II</fullName>
    </submittedName>
</protein>
<dbReference type="InterPro" id="IPR036866">
    <property type="entry name" value="RibonucZ/Hydroxyglut_hydro"/>
</dbReference>
<evidence type="ECO:0000256" key="1">
    <source>
        <dbReference type="ARBA" id="ARBA00005250"/>
    </source>
</evidence>
<dbReference type="SUPFAM" id="SSF56281">
    <property type="entry name" value="Metallo-hydrolase/oxidoreductase"/>
    <property type="match status" value="1"/>
</dbReference>
<gene>
    <name evidence="4" type="ORF">SAMN05660429_00362</name>
</gene>
<name>A0A1H9Z8N3_THASX</name>
<dbReference type="InterPro" id="IPR050855">
    <property type="entry name" value="NDM-1-like"/>
</dbReference>
<feature type="domain" description="Metallo-beta-lactamase" evidence="3">
    <location>
        <begin position="45"/>
        <end position="217"/>
    </location>
</feature>
<keyword evidence="5" id="KW-1185">Reference proteome</keyword>
<dbReference type="Proteomes" id="UP000199308">
    <property type="component" value="Unassembled WGS sequence"/>
</dbReference>
<keyword evidence="2" id="KW-0732">Signal</keyword>
<dbReference type="AlphaFoldDB" id="A0A1H9Z8N3"/>
<dbReference type="Pfam" id="PF00753">
    <property type="entry name" value="Lactamase_B"/>
    <property type="match status" value="1"/>
</dbReference>
<reference evidence="4 5" key="1">
    <citation type="submission" date="2016-10" db="EMBL/GenBank/DDBJ databases">
        <authorList>
            <person name="de Groot N.N."/>
        </authorList>
    </citation>
    <scope>NUCLEOTIDE SEQUENCE [LARGE SCALE GENOMIC DNA]</scope>
    <source>
        <strain evidence="4 5">DSM 19706</strain>
    </source>
</reference>
<evidence type="ECO:0000313" key="5">
    <source>
        <dbReference type="Proteomes" id="UP000199308"/>
    </source>
</evidence>
<dbReference type="OrthoDB" id="9769598at2"/>
<accession>A0A1H9Z8N3</accession>
<feature type="chain" id="PRO_5011492083" evidence="2">
    <location>
        <begin position="22"/>
        <end position="284"/>
    </location>
</feature>
<evidence type="ECO:0000313" key="4">
    <source>
        <dbReference type="EMBL" id="SES77879.1"/>
    </source>
</evidence>
<feature type="signal peptide" evidence="2">
    <location>
        <begin position="1"/>
        <end position="21"/>
    </location>
</feature>
<dbReference type="EMBL" id="FOHK01000002">
    <property type="protein sequence ID" value="SES77879.1"/>
    <property type="molecule type" value="Genomic_DNA"/>
</dbReference>
<proteinExistence type="inferred from homology"/>
<evidence type="ECO:0000256" key="2">
    <source>
        <dbReference type="SAM" id="SignalP"/>
    </source>
</evidence>
<dbReference type="PANTHER" id="PTHR42951">
    <property type="entry name" value="METALLO-BETA-LACTAMASE DOMAIN-CONTAINING"/>
    <property type="match status" value="1"/>
</dbReference>
<dbReference type="RefSeq" id="WP_093327212.1">
    <property type="nucleotide sequence ID" value="NZ_AP027363.1"/>
</dbReference>
<dbReference type="PANTHER" id="PTHR42951:SF4">
    <property type="entry name" value="ACYL-COENZYME A THIOESTERASE MBLAC2"/>
    <property type="match status" value="1"/>
</dbReference>